<name>A0A6V8H0A3_TALPI</name>
<dbReference type="PANTHER" id="PTHR43392">
    <property type="entry name" value="AAA-TYPE ATPASE FAMILY PROTEIN / ANKYRIN REPEAT FAMILY PROTEIN"/>
    <property type="match status" value="1"/>
</dbReference>
<reference evidence="8" key="1">
    <citation type="journal article" date="2015" name="Genome Announc.">
        <title>Draft genome sequence of Talaromyces cellulolyticus strain Y-94, a source of lignocellulosic biomass-degrading enzymes.</title>
        <authorList>
            <person name="Fujii T."/>
            <person name="Koike H."/>
            <person name="Sawayama S."/>
            <person name="Yano S."/>
            <person name="Inoue H."/>
        </authorList>
    </citation>
    <scope>NUCLEOTIDE SEQUENCE [LARGE SCALE GENOMIC DNA]</scope>
    <source>
        <strain evidence="8">Y-94</strain>
    </source>
</reference>
<dbReference type="SUPFAM" id="SSF52540">
    <property type="entry name" value="P-loop containing nucleoside triphosphate hydrolases"/>
    <property type="match status" value="3"/>
</dbReference>
<dbReference type="Gene3D" id="1.10.8.60">
    <property type="match status" value="2"/>
</dbReference>
<dbReference type="InterPro" id="IPR000641">
    <property type="entry name" value="CbxX/CfxQ"/>
</dbReference>
<accession>A0A6V8H0A3</accession>
<dbReference type="CDD" id="cd00009">
    <property type="entry name" value="AAA"/>
    <property type="match status" value="3"/>
</dbReference>
<dbReference type="InterPro" id="IPR050773">
    <property type="entry name" value="CbxX/CfxQ_RuBisCO_ESX"/>
</dbReference>
<dbReference type="Pfam" id="PF17866">
    <property type="entry name" value="AAA_lid_6"/>
    <property type="match status" value="2"/>
</dbReference>
<dbReference type="Pfam" id="PF00004">
    <property type="entry name" value="AAA"/>
    <property type="match status" value="3"/>
</dbReference>
<feature type="coiled-coil region" evidence="4">
    <location>
        <begin position="1417"/>
        <end position="1479"/>
    </location>
</feature>
<sequence length="1526" mass="171589">MGDAGENDQSDSPSTLKVPDWFLKYNVGTPDEPSQPDIKAIEFNDTATRLSQSQAPSLFPQGSQSSGGDDLSPTTICGIDRAKYSELRDIITGALVQDNVPKRSYSQQPSILLRALTAGNYDDWALGFLDSILVHIAGEIGASLISVDLDDLHHIAIELSIQDGEDQARLPTFPNILDTVFGIRCEKHQSSEDIEKNARFISAILDAPKLKSIPQNRASTGNLREMSPEERPPVFLLFRDAKRSIVEVGRTTKILRTFRTAVQKLRGKGEPIIFFATMSVEKSASENSDYYERQLCKKILVDSTSTVDLVPSWPVERNNSEARRIRNTNLLKLKRTVRRKFRPGFSFDLLSPGGVSWDEVKLQPLFYILEKEVWSDNICERVARQVVGRTWGKNALDIDDICEVIARLDNSRNSETEKLTQDDSEADTIRIKEGPSQADISTTDSAVVAEEPTSTNEGNNSSIEDNPMDCEVDPGPGDDPKAWISGPSKAREEWQYQKTRLNERNSTLDVLMNMIGLEAVKAKFMEIKNLVDTARRQGVNLKKERFGAVFVGNPGTGKTTIARLYGQFISSLGIVPAERFVEVTGVLLANRGMSEYESTIERLKDDDSEPAGVVFVDEAYQLTSNGSSQVLEHILGEVERLQGNVAFVFAGYGKQMESFLGSKPGLRSRIPFLIKFDDYEDVELHQILLQQLKEKFNNKMRVEGGLYGLYMRIVVRRIGRGRGRSGFGNAREVQNVLLHILFRQASRLSQRRQANQEADDFFLTRTDLIGPPPSEVVVISQAWKDLQALIGLKSVKDAVQALIDRLQENYNREIAEQPLVESSLNKVFLGNPGTGKTTVAKLYGQILADLALLSSGEVVVKNPSDFIGDHLGSSENITTNILELTRGKVLIIDEAYGLWSTEGTTRFTDSYRTAVIDTLVAQVQSKATEDRCILLLGYRERMEMMFQNVNPAFGRRFPLSSAFVFEDYTDEELSDILELKLRQQGFAATEEAKQVAMEVLSRARNHRNFGNAGEVDIILDRAKESQQKRLSTSDGENDPFLLVAQDFDADFDRGNRAMTGIREIFRDFVGANSIVEKLEKYQRITQNAAVLDINPRSLIPFNFLFKGPPGTGKTTTARRMGQIYYNMGYLATTDVVECSATDIIGEYVGHTGPKIRKIFEQALGKVLFIDEAYGLADSWYGRDAATEMANILTNDKYQNKLVTILAGYDEDINRLLEKNQGLSSRFPEVINFPPLSPSHCCGLLFQLLEAQDVDISTVQAYTIKENLHVLFEELACLPAWGNGRDVQALAKGIFGRIISSTTSLQKLRVTEQILYSEINQMIDERQQRTRHTRPANRTEFWSPDFMMNEQQIEQTTLPIRTQITKSSVLPQSRVEELLDTSENEDMETESREPGVSDEIWNKLKENKARAKERAAAIQGRRSEIERLKNEVADQEKILRLMNYDSSQAQILRRELAKKQAKLEEKQRDQKKAVDDQKREDKVKEALMQSGVCNWGCEWIKEDSGWRCSAGACFVSDEEMNERYGIS</sequence>
<evidence type="ECO:0000256" key="2">
    <source>
        <dbReference type="ARBA" id="ARBA00022741"/>
    </source>
</evidence>
<evidence type="ECO:0000313" key="7">
    <source>
        <dbReference type="EMBL" id="GAM34748.1"/>
    </source>
</evidence>
<feature type="compositionally biased region" description="Low complexity" evidence="5">
    <location>
        <begin position="61"/>
        <end position="70"/>
    </location>
</feature>
<evidence type="ECO:0000313" key="8">
    <source>
        <dbReference type="Proteomes" id="UP000053095"/>
    </source>
</evidence>
<dbReference type="InterPro" id="IPR003959">
    <property type="entry name" value="ATPase_AAA_core"/>
</dbReference>
<feature type="compositionally biased region" description="Basic and acidic residues" evidence="5">
    <location>
        <begin position="414"/>
        <end position="433"/>
    </location>
</feature>
<feature type="compositionally biased region" description="Polar residues" evidence="5">
    <location>
        <begin position="452"/>
        <end position="464"/>
    </location>
</feature>
<feature type="domain" description="AAA+ ATPase" evidence="6">
    <location>
        <begin position="544"/>
        <end position="680"/>
    </location>
</feature>
<dbReference type="GO" id="GO:0016887">
    <property type="term" value="F:ATP hydrolysis activity"/>
    <property type="evidence" value="ECO:0007669"/>
    <property type="project" value="InterPro"/>
</dbReference>
<keyword evidence="2" id="KW-0547">Nucleotide-binding</keyword>
<feature type="domain" description="AAA+ ATPase" evidence="6">
    <location>
        <begin position="822"/>
        <end position="950"/>
    </location>
</feature>
<comment type="caution">
    <text evidence="7">The sequence shown here is derived from an EMBL/GenBank/DDBJ whole genome shotgun (WGS) entry which is preliminary data.</text>
</comment>
<dbReference type="PRINTS" id="PR00819">
    <property type="entry name" value="CBXCFQXSUPER"/>
</dbReference>
<dbReference type="InterPro" id="IPR027417">
    <property type="entry name" value="P-loop_NTPase"/>
</dbReference>
<evidence type="ECO:0000256" key="5">
    <source>
        <dbReference type="SAM" id="MobiDB-lite"/>
    </source>
</evidence>
<dbReference type="Proteomes" id="UP000053095">
    <property type="component" value="Unassembled WGS sequence"/>
</dbReference>
<comment type="similarity">
    <text evidence="1">Belongs to the CbxX/CfxQ family.</text>
</comment>
<dbReference type="FunFam" id="1.10.8.60:FF:000160">
    <property type="entry name" value="WGS project CABT00000000 data, contig 2.55"/>
    <property type="match status" value="1"/>
</dbReference>
<keyword evidence="8" id="KW-1185">Reference proteome</keyword>
<feature type="region of interest" description="Disordered" evidence="5">
    <location>
        <begin position="52"/>
        <end position="72"/>
    </location>
</feature>
<dbReference type="SMART" id="SM00382">
    <property type="entry name" value="AAA"/>
    <property type="match status" value="3"/>
</dbReference>
<dbReference type="InterPro" id="IPR041627">
    <property type="entry name" value="AAA_lid_6"/>
</dbReference>
<evidence type="ECO:0000256" key="3">
    <source>
        <dbReference type="ARBA" id="ARBA00022840"/>
    </source>
</evidence>
<evidence type="ECO:0000259" key="6">
    <source>
        <dbReference type="SMART" id="SM00382"/>
    </source>
</evidence>
<evidence type="ECO:0000256" key="4">
    <source>
        <dbReference type="SAM" id="Coils"/>
    </source>
</evidence>
<gene>
    <name evidence="7" type="ORF">TCE0_015r02524</name>
</gene>
<dbReference type="InterPro" id="IPR003593">
    <property type="entry name" value="AAA+_ATPase"/>
</dbReference>
<dbReference type="FunFam" id="3.40.50.300:FF:000216">
    <property type="entry name" value="Type VII secretion ATPase EccA"/>
    <property type="match status" value="2"/>
</dbReference>
<evidence type="ECO:0000256" key="1">
    <source>
        <dbReference type="ARBA" id="ARBA00010378"/>
    </source>
</evidence>
<dbReference type="Gene3D" id="3.40.50.300">
    <property type="entry name" value="P-loop containing nucleotide triphosphate hydrolases"/>
    <property type="match status" value="3"/>
</dbReference>
<protein>
    <recommendedName>
        <fullName evidence="6">AAA+ ATPase domain-containing protein</fullName>
    </recommendedName>
</protein>
<feature type="region of interest" description="Disordered" evidence="5">
    <location>
        <begin position="414"/>
        <end position="466"/>
    </location>
</feature>
<dbReference type="GO" id="GO:0005524">
    <property type="term" value="F:ATP binding"/>
    <property type="evidence" value="ECO:0007669"/>
    <property type="project" value="UniProtKB-KW"/>
</dbReference>
<dbReference type="EMBL" id="DF933811">
    <property type="protein sequence ID" value="GAM34748.1"/>
    <property type="molecule type" value="Genomic_DNA"/>
</dbReference>
<dbReference type="PANTHER" id="PTHR43392:SF2">
    <property type="entry name" value="AAA-TYPE ATPASE FAMILY PROTEIN _ ANKYRIN REPEAT FAMILY PROTEIN"/>
    <property type="match status" value="1"/>
</dbReference>
<keyword evidence="3" id="KW-0067">ATP-binding</keyword>
<feature type="domain" description="AAA+ ATPase" evidence="6">
    <location>
        <begin position="1099"/>
        <end position="1236"/>
    </location>
</feature>
<organism evidence="7 8">
    <name type="scientific">Talaromyces pinophilus</name>
    <name type="common">Penicillium pinophilum</name>
    <dbReference type="NCBI Taxonomy" id="128442"/>
    <lineage>
        <taxon>Eukaryota</taxon>
        <taxon>Fungi</taxon>
        <taxon>Dikarya</taxon>
        <taxon>Ascomycota</taxon>
        <taxon>Pezizomycotina</taxon>
        <taxon>Eurotiomycetes</taxon>
        <taxon>Eurotiomycetidae</taxon>
        <taxon>Eurotiales</taxon>
        <taxon>Trichocomaceae</taxon>
        <taxon>Talaromyces</taxon>
        <taxon>Talaromyces sect. Talaromyces</taxon>
    </lineage>
</organism>
<keyword evidence="4" id="KW-0175">Coiled coil</keyword>
<proteinExistence type="inferred from homology"/>